<dbReference type="NCBIfam" id="NF001908">
    <property type="entry name" value="PRK00668.1"/>
    <property type="match status" value="1"/>
</dbReference>
<keyword evidence="11" id="KW-0546">Nucleotide metabolism</keyword>
<feature type="binding site" evidence="12">
    <location>
        <position position="112"/>
    </location>
    <ligand>
        <name>ATP</name>
        <dbReference type="ChEBI" id="CHEBI:30616"/>
    </ligand>
</feature>
<feature type="binding site" evidence="12">
    <location>
        <position position="91"/>
    </location>
    <ligand>
        <name>ATP</name>
        <dbReference type="ChEBI" id="CHEBI:30616"/>
    </ligand>
</feature>
<dbReference type="Proteomes" id="UP001256547">
    <property type="component" value="Unassembled WGS sequence"/>
</dbReference>
<evidence type="ECO:0000256" key="11">
    <source>
        <dbReference type="ARBA" id="ARBA00023080"/>
    </source>
</evidence>
<dbReference type="InterPro" id="IPR034907">
    <property type="entry name" value="NDK-like_dom"/>
</dbReference>
<evidence type="ECO:0000256" key="9">
    <source>
        <dbReference type="ARBA" id="ARBA00022840"/>
    </source>
</evidence>
<keyword evidence="7 14" id="KW-0547">Nucleotide-binding</keyword>
<dbReference type="Proteomes" id="UP001245561">
    <property type="component" value="Unassembled WGS sequence"/>
</dbReference>
<protein>
    <recommendedName>
        <fullName evidence="4 14">Nucleoside diphosphate kinase</fullName>
        <ecNumber evidence="3 14">2.7.4.6</ecNumber>
    </recommendedName>
</protein>
<dbReference type="Gene3D" id="3.30.70.141">
    <property type="entry name" value="Nucleoside diphosphate kinase-like domain"/>
    <property type="match status" value="1"/>
</dbReference>
<evidence type="ECO:0000256" key="13">
    <source>
        <dbReference type="RuleBase" id="RU004011"/>
    </source>
</evidence>
<keyword evidence="9 14" id="KW-0067">ATP-binding</keyword>
<evidence type="ECO:0000256" key="8">
    <source>
        <dbReference type="ARBA" id="ARBA00022777"/>
    </source>
</evidence>
<evidence type="ECO:0000256" key="10">
    <source>
        <dbReference type="ARBA" id="ARBA00022842"/>
    </source>
</evidence>
<feature type="domain" description="Nucleoside diphosphate kinase-like" evidence="15">
    <location>
        <begin position="1"/>
        <end position="136"/>
    </location>
</feature>
<dbReference type="CDD" id="cd04413">
    <property type="entry name" value="NDPk_I"/>
    <property type="match status" value="1"/>
</dbReference>
<dbReference type="GO" id="GO:0004550">
    <property type="term" value="F:nucleoside diphosphate kinase activity"/>
    <property type="evidence" value="ECO:0007669"/>
    <property type="project" value="UniProtKB-EC"/>
</dbReference>
<gene>
    <name evidence="17" type="primary">ndk</name>
    <name evidence="17" type="ORF">P7D36_12325</name>
    <name evidence="16" type="ORF">P7D39_11085</name>
</gene>
<dbReference type="Pfam" id="PF00334">
    <property type="entry name" value="NDK"/>
    <property type="match status" value="1"/>
</dbReference>
<accession>A0AAP5NHK4</accession>
<evidence type="ECO:0000313" key="19">
    <source>
        <dbReference type="Proteomes" id="UP001256547"/>
    </source>
</evidence>
<evidence type="ECO:0000256" key="3">
    <source>
        <dbReference type="ARBA" id="ARBA00012966"/>
    </source>
</evidence>
<dbReference type="InterPro" id="IPR023005">
    <property type="entry name" value="Nucleoside_diP_kinase_AS"/>
</dbReference>
<dbReference type="PROSITE" id="PS51374">
    <property type="entry name" value="NDPK_LIKE"/>
    <property type="match status" value="1"/>
</dbReference>
<dbReference type="RefSeq" id="WP_137604444.1">
    <property type="nucleotide sequence ID" value="NZ_JARPYR010000024.1"/>
</dbReference>
<dbReference type="GO" id="GO:0046872">
    <property type="term" value="F:metal ion binding"/>
    <property type="evidence" value="ECO:0007669"/>
    <property type="project" value="UniProtKB-KW"/>
</dbReference>
<evidence type="ECO:0000256" key="1">
    <source>
        <dbReference type="ARBA" id="ARBA00001946"/>
    </source>
</evidence>
<dbReference type="EMBL" id="JARPYR010000024">
    <property type="protein sequence ID" value="MDT2597546.1"/>
    <property type="molecule type" value="Genomic_DNA"/>
</dbReference>
<keyword evidence="8 14" id="KW-0418">Kinase</keyword>
<feature type="binding site" evidence="12">
    <location>
        <position position="102"/>
    </location>
    <ligand>
        <name>ATP</name>
        <dbReference type="ChEBI" id="CHEBI:30616"/>
    </ligand>
</feature>
<feature type="binding site" evidence="12">
    <location>
        <position position="9"/>
    </location>
    <ligand>
        <name>ATP</name>
        <dbReference type="ChEBI" id="CHEBI:30616"/>
    </ligand>
</feature>
<organism evidence="17 18">
    <name type="scientific">Enterococcus dongliensis</name>
    <dbReference type="NCBI Taxonomy" id="2559925"/>
    <lineage>
        <taxon>Bacteria</taxon>
        <taxon>Bacillati</taxon>
        <taxon>Bacillota</taxon>
        <taxon>Bacilli</taxon>
        <taxon>Lactobacillales</taxon>
        <taxon>Enterococcaceae</taxon>
        <taxon>Enterococcus</taxon>
    </lineage>
</organism>
<reference evidence="17 19" key="1">
    <citation type="submission" date="2023-03" db="EMBL/GenBank/DDBJ databases">
        <authorList>
            <person name="Shen W."/>
            <person name="Cai J."/>
        </authorList>
    </citation>
    <scope>NUCLEOTIDE SEQUENCE</scope>
    <source>
        <strain evidence="17">P55-2</strain>
        <strain evidence="16 19">P72-2</strain>
    </source>
</reference>
<evidence type="ECO:0000256" key="2">
    <source>
        <dbReference type="ARBA" id="ARBA00008142"/>
    </source>
</evidence>
<dbReference type="GO" id="GO:0006228">
    <property type="term" value="P:UTP biosynthetic process"/>
    <property type="evidence" value="ECO:0007669"/>
    <property type="project" value="InterPro"/>
</dbReference>
<feature type="binding site" evidence="12">
    <location>
        <position position="57"/>
    </location>
    <ligand>
        <name>ATP</name>
        <dbReference type="ChEBI" id="CHEBI:30616"/>
    </ligand>
</feature>
<comment type="cofactor">
    <cofactor evidence="1">
        <name>Mg(2+)</name>
        <dbReference type="ChEBI" id="CHEBI:18420"/>
    </cofactor>
</comment>
<evidence type="ECO:0000256" key="6">
    <source>
        <dbReference type="ARBA" id="ARBA00022723"/>
    </source>
</evidence>
<dbReference type="PROSITE" id="PS00469">
    <property type="entry name" value="NDPK"/>
    <property type="match status" value="1"/>
</dbReference>
<dbReference type="AlphaFoldDB" id="A0AAP5NHK4"/>
<evidence type="ECO:0000313" key="16">
    <source>
        <dbReference type="EMBL" id="MDT2597546.1"/>
    </source>
</evidence>
<evidence type="ECO:0000256" key="12">
    <source>
        <dbReference type="PROSITE-ProRule" id="PRU00706"/>
    </source>
</evidence>
<dbReference type="GO" id="GO:0006241">
    <property type="term" value="P:CTP biosynthetic process"/>
    <property type="evidence" value="ECO:0007669"/>
    <property type="project" value="InterPro"/>
</dbReference>
<dbReference type="SUPFAM" id="SSF54919">
    <property type="entry name" value="Nucleoside diphosphate kinase, NDK"/>
    <property type="match status" value="1"/>
</dbReference>
<comment type="catalytic activity">
    <reaction evidence="14">
        <text>a 2'-deoxyribonucleoside 5'-diphosphate + ATP = a 2'-deoxyribonucleoside 5'-triphosphate + ADP</text>
        <dbReference type="Rhea" id="RHEA:44640"/>
        <dbReference type="ChEBI" id="CHEBI:30616"/>
        <dbReference type="ChEBI" id="CHEBI:61560"/>
        <dbReference type="ChEBI" id="CHEBI:73316"/>
        <dbReference type="ChEBI" id="CHEBI:456216"/>
        <dbReference type="EC" id="2.7.4.6"/>
    </reaction>
</comment>
<evidence type="ECO:0000313" key="17">
    <source>
        <dbReference type="EMBL" id="MDT2638269.1"/>
    </source>
</evidence>
<evidence type="ECO:0000256" key="7">
    <source>
        <dbReference type="ARBA" id="ARBA00022741"/>
    </source>
</evidence>
<dbReference type="PRINTS" id="PR01243">
    <property type="entry name" value="NUCDPKINASE"/>
</dbReference>
<dbReference type="EMBL" id="JARPYT010000022">
    <property type="protein sequence ID" value="MDT2638269.1"/>
    <property type="molecule type" value="Genomic_DNA"/>
</dbReference>
<keyword evidence="5 14" id="KW-0808">Transferase</keyword>
<evidence type="ECO:0000256" key="4">
    <source>
        <dbReference type="ARBA" id="ARBA00017632"/>
    </source>
</evidence>
<dbReference type="InterPro" id="IPR036850">
    <property type="entry name" value="NDK-like_dom_sf"/>
</dbReference>
<dbReference type="GO" id="GO:0006183">
    <property type="term" value="P:GTP biosynthetic process"/>
    <property type="evidence" value="ECO:0007669"/>
    <property type="project" value="InterPro"/>
</dbReference>
<dbReference type="InterPro" id="IPR001564">
    <property type="entry name" value="Nucleoside_diP_kinase"/>
</dbReference>
<dbReference type="PANTHER" id="PTHR11349">
    <property type="entry name" value="NUCLEOSIDE DIPHOSPHATE KINASE"/>
    <property type="match status" value="1"/>
</dbReference>
<evidence type="ECO:0000313" key="18">
    <source>
        <dbReference type="Proteomes" id="UP001245561"/>
    </source>
</evidence>
<evidence type="ECO:0000256" key="5">
    <source>
        <dbReference type="ARBA" id="ARBA00022679"/>
    </source>
</evidence>
<keyword evidence="6" id="KW-0479">Metal-binding</keyword>
<proteinExistence type="inferred from homology"/>
<dbReference type="GO" id="GO:0005524">
    <property type="term" value="F:ATP binding"/>
    <property type="evidence" value="ECO:0007669"/>
    <property type="project" value="UniProtKB-KW"/>
</dbReference>
<keyword evidence="19" id="KW-1185">Reference proteome</keyword>
<feature type="binding site" evidence="12">
    <location>
        <position position="85"/>
    </location>
    <ligand>
        <name>ATP</name>
        <dbReference type="ChEBI" id="CHEBI:30616"/>
    </ligand>
</feature>
<comment type="caution">
    <text evidence="17">The sequence shown here is derived from an EMBL/GenBank/DDBJ whole genome shotgun (WGS) entry which is preliminary data.</text>
</comment>
<dbReference type="SMART" id="SM00562">
    <property type="entry name" value="NDK"/>
    <property type="match status" value="1"/>
</dbReference>
<dbReference type="FunFam" id="3.30.70.141:FF:000003">
    <property type="entry name" value="Nucleoside diphosphate kinase"/>
    <property type="match status" value="1"/>
</dbReference>
<keyword evidence="10" id="KW-0460">Magnesium</keyword>
<evidence type="ECO:0000256" key="14">
    <source>
        <dbReference type="RuleBase" id="RU004013"/>
    </source>
</evidence>
<feature type="active site" description="Pros-phosphohistidine intermediate" evidence="12">
    <location>
        <position position="115"/>
    </location>
</feature>
<comment type="similarity">
    <text evidence="2 12 13">Belongs to the NDK family.</text>
</comment>
<evidence type="ECO:0000259" key="15">
    <source>
        <dbReference type="SMART" id="SM00562"/>
    </source>
</evidence>
<dbReference type="EC" id="2.7.4.6" evidence="3 14"/>
<sequence length="136" mass="15628">MEQTLVIIKPDGVQRKLVGRIIQRFEDRNLTIKKMYQTVLDEPLVRKHYDHLKERDFFLDIINYMTSGSVIVILLEGERVIEIVRKMIGKTDALLAAPGTIRGDFALNKSENIIHASDSIEAAQLEIERFFNSSIN</sequence>
<name>A0AAP5NHK4_9ENTE</name>